<dbReference type="AlphaFoldDB" id="A0A3E0U4W4"/>
<dbReference type="PROSITE" id="PS51257">
    <property type="entry name" value="PROKAR_LIPOPROTEIN"/>
    <property type="match status" value="1"/>
</dbReference>
<organism evidence="4 5">
    <name type="scientific">Thalassotalea euphylliae</name>
    <dbReference type="NCBI Taxonomy" id="1655234"/>
    <lineage>
        <taxon>Bacteria</taxon>
        <taxon>Pseudomonadati</taxon>
        <taxon>Pseudomonadota</taxon>
        <taxon>Gammaproteobacteria</taxon>
        <taxon>Alteromonadales</taxon>
        <taxon>Colwelliaceae</taxon>
        <taxon>Thalassotalea</taxon>
    </lineage>
</organism>
<dbReference type="PANTHER" id="PTHR30035:SF3">
    <property type="entry name" value="INTERMEMBRANE PHOSPHOLIPID TRANSPORT SYSTEM LIPOPROTEIN MLAA"/>
    <property type="match status" value="1"/>
</dbReference>
<dbReference type="PRINTS" id="PR01805">
    <property type="entry name" value="VACJLIPOPROT"/>
</dbReference>
<feature type="chain" id="PRO_5017776813" evidence="3">
    <location>
        <begin position="31"/>
        <end position="251"/>
    </location>
</feature>
<dbReference type="EMBL" id="QUOT01000001">
    <property type="protein sequence ID" value="REL31770.1"/>
    <property type="molecule type" value="Genomic_DNA"/>
</dbReference>
<dbReference type="Proteomes" id="UP000256899">
    <property type="component" value="Unassembled WGS sequence"/>
</dbReference>
<dbReference type="GO" id="GO:0016020">
    <property type="term" value="C:membrane"/>
    <property type="evidence" value="ECO:0007669"/>
    <property type="project" value="InterPro"/>
</dbReference>
<keyword evidence="2 3" id="KW-0732">Signal</keyword>
<evidence type="ECO:0000256" key="2">
    <source>
        <dbReference type="ARBA" id="ARBA00022729"/>
    </source>
</evidence>
<comment type="caution">
    <text evidence="4">The sequence shown here is derived from an EMBL/GenBank/DDBJ whole genome shotgun (WGS) entry which is preliminary data.</text>
</comment>
<accession>A0A3E0U4W4</accession>
<keyword evidence="4" id="KW-0449">Lipoprotein</keyword>
<comment type="similarity">
    <text evidence="1">Belongs to the MlaA family.</text>
</comment>
<dbReference type="RefSeq" id="WP_116016868.1">
    <property type="nucleotide sequence ID" value="NZ_QUOT01000001.1"/>
</dbReference>
<sequence length="251" mass="28124">MKLKTLNFQHIALALITLLLSACSAKPQLAENTEPPRVKIADDIKQHSLFERYADPFEGFNRRMYYFNAKADEYVLLPIVSGYKTITPDPVEKGVSNFFSNLGELPTLANALLQLKFDVAATSFARFALNSTIGLVGLFDVASPIGLKEQNEDFGQTLGYWGVGSGPYLVLPLLGPSSMRDATGLAVDTLGYRELVKELDLTSEEELFLDALRSVNGRANVPFKYYQTGSAFEYERIKLLYMKFREIQIKR</sequence>
<dbReference type="GO" id="GO:0120010">
    <property type="term" value="P:intermembrane phospholipid transfer"/>
    <property type="evidence" value="ECO:0007669"/>
    <property type="project" value="TreeGrafter"/>
</dbReference>
<proteinExistence type="inferred from homology"/>
<feature type="signal peptide" evidence="3">
    <location>
        <begin position="1"/>
        <end position="30"/>
    </location>
</feature>
<dbReference type="PANTHER" id="PTHR30035">
    <property type="entry name" value="LIPOPROTEIN VACJ-RELATED"/>
    <property type="match status" value="1"/>
</dbReference>
<evidence type="ECO:0000313" key="5">
    <source>
        <dbReference type="Proteomes" id="UP000256899"/>
    </source>
</evidence>
<name>A0A3E0U4W4_9GAMM</name>
<reference evidence="5" key="1">
    <citation type="submission" date="2018-08" db="EMBL/GenBank/DDBJ databases">
        <title>Thalassotalea euphylliae genome.</title>
        <authorList>
            <person name="Summers S."/>
            <person name="Rice S.A."/>
            <person name="Freckelton M.L."/>
            <person name="Nedved B.T."/>
            <person name="Hadfield M.G."/>
        </authorList>
    </citation>
    <scope>NUCLEOTIDE SEQUENCE [LARGE SCALE GENOMIC DNA]</scope>
    <source>
        <strain evidence="5">H3</strain>
    </source>
</reference>
<evidence type="ECO:0000256" key="1">
    <source>
        <dbReference type="ARBA" id="ARBA00010634"/>
    </source>
</evidence>
<dbReference type="Pfam" id="PF04333">
    <property type="entry name" value="MlaA"/>
    <property type="match status" value="1"/>
</dbReference>
<evidence type="ECO:0000313" key="4">
    <source>
        <dbReference type="EMBL" id="REL31770.1"/>
    </source>
</evidence>
<gene>
    <name evidence="4" type="ORF">DXX94_14185</name>
</gene>
<evidence type="ECO:0000256" key="3">
    <source>
        <dbReference type="SAM" id="SignalP"/>
    </source>
</evidence>
<keyword evidence="5" id="KW-1185">Reference proteome</keyword>
<protein>
    <submittedName>
        <fullName evidence="4">VacJ family lipoprotein</fullName>
    </submittedName>
</protein>
<dbReference type="InterPro" id="IPR007428">
    <property type="entry name" value="MlaA"/>
</dbReference>